<evidence type="ECO:0000313" key="6">
    <source>
        <dbReference type="EMBL" id="KAK9834177.1"/>
    </source>
</evidence>
<sequence length="335" mass="35340">MHIHVCGGGGEAGPASRCPEAPISALVDAGITTLVGVLGTDTVSRSQENLVAKCRALAAEGLTARHWAGGYAYPPPTVTGSAQRDVALLESCVGVGEVAVSDHRGSAPTAVELARLASEVRVGGMLSSKAGLTYCHMGTAASRLDSLRAALAAAPGLPRSAFLPTHVERTPELAADGLCWLREGGCVDLTAGKPARVALAMYYREDPALLERVSVSSDAFGSWPVFDERGSLTSYQVTAPSQLLACLRALVLEDGWPLERALPLFTSHPAARLKLARKGRVAAGCDADLLLLDKDSLELRYVIAGGVVLRTPEWTRGCFYERGERIRPLLPHVDP</sequence>
<evidence type="ECO:0000256" key="1">
    <source>
        <dbReference type="ARBA" id="ARBA00001947"/>
    </source>
</evidence>
<evidence type="ECO:0000256" key="4">
    <source>
        <dbReference type="ARBA" id="ARBA00039113"/>
    </source>
</evidence>
<dbReference type="Gene3D" id="3.20.20.140">
    <property type="entry name" value="Metal-dependent hydrolases"/>
    <property type="match status" value="1"/>
</dbReference>
<comment type="similarity">
    <text evidence="2">Belongs to the metallo-dependent hydrolases superfamily. Hydantoinase/dihydropyrimidinase family.</text>
</comment>
<comment type="catalytic activity">
    <reaction evidence="3">
        <text>5,6-dihydrouracil + H2O = 3-(carbamoylamino)propanoate + H(+)</text>
        <dbReference type="Rhea" id="RHEA:16121"/>
        <dbReference type="ChEBI" id="CHEBI:11892"/>
        <dbReference type="ChEBI" id="CHEBI:15377"/>
        <dbReference type="ChEBI" id="CHEBI:15378"/>
        <dbReference type="ChEBI" id="CHEBI:15901"/>
        <dbReference type="EC" id="3.5.2.2"/>
    </reaction>
</comment>
<name>A0AAW1RKE1_9CHLO</name>
<gene>
    <name evidence="6" type="ORF">WJX81_005973</name>
</gene>
<dbReference type="AlphaFoldDB" id="A0AAW1RKE1"/>
<evidence type="ECO:0000256" key="3">
    <source>
        <dbReference type="ARBA" id="ARBA00036696"/>
    </source>
</evidence>
<evidence type="ECO:0000259" key="5">
    <source>
        <dbReference type="Pfam" id="PF01979"/>
    </source>
</evidence>
<dbReference type="EMBL" id="JALJOU010000033">
    <property type="protein sequence ID" value="KAK9834177.1"/>
    <property type="molecule type" value="Genomic_DNA"/>
</dbReference>
<dbReference type="EC" id="3.5.2.2" evidence="4"/>
<dbReference type="SUPFAM" id="SSF51556">
    <property type="entry name" value="Metallo-dependent hydrolases"/>
    <property type="match status" value="1"/>
</dbReference>
<evidence type="ECO:0000313" key="7">
    <source>
        <dbReference type="Proteomes" id="UP001445335"/>
    </source>
</evidence>
<reference evidence="6 7" key="1">
    <citation type="journal article" date="2024" name="Nat. Commun.">
        <title>Phylogenomics reveals the evolutionary origins of lichenization in chlorophyte algae.</title>
        <authorList>
            <person name="Puginier C."/>
            <person name="Libourel C."/>
            <person name="Otte J."/>
            <person name="Skaloud P."/>
            <person name="Haon M."/>
            <person name="Grisel S."/>
            <person name="Petersen M."/>
            <person name="Berrin J.G."/>
            <person name="Delaux P.M."/>
            <person name="Dal Grande F."/>
            <person name="Keller J."/>
        </authorList>
    </citation>
    <scope>NUCLEOTIDE SEQUENCE [LARGE SCALE GENOMIC DNA]</scope>
    <source>
        <strain evidence="6 7">SAG 245.80</strain>
    </source>
</reference>
<comment type="caution">
    <text evidence="6">The sequence shown here is derived from an EMBL/GenBank/DDBJ whole genome shotgun (WGS) entry which is preliminary data.</text>
</comment>
<evidence type="ECO:0000256" key="2">
    <source>
        <dbReference type="ARBA" id="ARBA00008829"/>
    </source>
</evidence>
<dbReference type="PANTHER" id="PTHR11647">
    <property type="entry name" value="HYDRANTOINASE/DIHYDROPYRIMIDINASE FAMILY MEMBER"/>
    <property type="match status" value="1"/>
</dbReference>
<comment type="cofactor">
    <cofactor evidence="1">
        <name>Zn(2+)</name>
        <dbReference type="ChEBI" id="CHEBI:29105"/>
    </cofactor>
</comment>
<dbReference type="PANTHER" id="PTHR11647:SF1">
    <property type="entry name" value="COLLAPSIN RESPONSE MEDIATOR PROTEIN"/>
    <property type="match status" value="1"/>
</dbReference>
<dbReference type="Proteomes" id="UP001445335">
    <property type="component" value="Unassembled WGS sequence"/>
</dbReference>
<proteinExistence type="inferred from homology"/>
<keyword evidence="7" id="KW-1185">Reference proteome</keyword>
<dbReference type="InterPro" id="IPR006680">
    <property type="entry name" value="Amidohydro-rel"/>
</dbReference>
<dbReference type="Pfam" id="PF01979">
    <property type="entry name" value="Amidohydro_1"/>
    <property type="match status" value="1"/>
</dbReference>
<feature type="domain" description="Amidohydrolase-related" evidence="5">
    <location>
        <begin position="244"/>
        <end position="306"/>
    </location>
</feature>
<accession>A0AAW1RKE1</accession>
<dbReference type="InterPro" id="IPR050378">
    <property type="entry name" value="Metallo-dep_Hydrolases_sf"/>
</dbReference>
<protein>
    <recommendedName>
        <fullName evidence="4">dihydropyrimidinase</fullName>
        <ecNumber evidence="4">3.5.2.2</ecNumber>
    </recommendedName>
</protein>
<organism evidence="6 7">
    <name type="scientific">Elliptochloris bilobata</name>
    <dbReference type="NCBI Taxonomy" id="381761"/>
    <lineage>
        <taxon>Eukaryota</taxon>
        <taxon>Viridiplantae</taxon>
        <taxon>Chlorophyta</taxon>
        <taxon>core chlorophytes</taxon>
        <taxon>Trebouxiophyceae</taxon>
        <taxon>Trebouxiophyceae incertae sedis</taxon>
        <taxon>Elliptochloris clade</taxon>
        <taxon>Elliptochloris</taxon>
    </lineage>
</organism>
<dbReference type="InterPro" id="IPR032466">
    <property type="entry name" value="Metal_Hydrolase"/>
</dbReference>
<dbReference type="GO" id="GO:0004157">
    <property type="term" value="F:dihydropyrimidinase activity"/>
    <property type="evidence" value="ECO:0007669"/>
    <property type="project" value="UniProtKB-EC"/>
</dbReference>